<evidence type="ECO:0000259" key="5">
    <source>
        <dbReference type="Pfam" id="PF03024"/>
    </source>
</evidence>
<evidence type="ECO:0000313" key="7">
    <source>
        <dbReference type="Proteomes" id="UP000440578"/>
    </source>
</evidence>
<keyword evidence="7" id="KW-1185">Reference proteome</keyword>
<dbReference type="PROSITE" id="PS51257">
    <property type="entry name" value="PROKAR_LIPOPROTEIN"/>
    <property type="match status" value="1"/>
</dbReference>
<comment type="similarity">
    <text evidence="1">Belongs to the folate receptor family.</text>
</comment>
<evidence type="ECO:0000313" key="6">
    <source>
        <dbReference type="EMBL" id="KAF0289787.1"/>
    </source>
</evidence>
<evidence type="ECO:0000256" key="3">
    <source>
        <dbReference type="ARBA" id="ARBA00023157"/>
    </source>
</evidence>
<dbReference type="PANTHER" id="PTHR10517">
    <property type="entry name" value="FOLATE RECEPTOR"/>
    <property type="match status" value="1"/>
</dbReference>
<dbReference type="Proteomes" id="UP000440578">
    <property type="component" value="Unassembled WGS sequence"/>
</dbReference>
<proteinExistence type="inferred from homology"/>
<organism evidence="6 7">
    <name type="scientific">Amphibalanus amphitrite</name>
    <name type="common">Striped barnacle</name>
    <name type="synonym">Balanus amphitrite</name>
    <dbReference type="NCBI Taxonomy" id="1232801"/>
    <lineage>
        <taxon>Eukaryota</taxon>
        <taxon>Metazoa</taxon>
        <taxon>Ecdysozoa</taxon>
        <taxon>Arthropoda</taxon>
        <taxon>Crustacea</taxon>
        <taxon>Multicrustacea</taxon>
        <taxon>Cirripedia</taxon>
        <taxon>Thoracica</taxon>
        <taxon>Thoracicalcarea</taxon>
        <taxon>Balanomorpha</taxon>
        <taxon>Balanoidea</taxon>
        <taxon>Balanidae</taxon>
        <taxon>Amphibalaninae</taxon>
        <taxon>Amphibalanus</taxon>
    </lineage>
</organism>
<evidence type="ECO:0000256" key="4">
    <source>
        <dbReference type="SAM" id="SignalP"/>
    </source>
</evidence>
<dbReference type="EMBL" id="VIIS01002004">
    <property type="protein sequence ID" value="KAF0289787.1"/>
    <property type="molecule type" value="Genomic_DNA"/>
</dbReference>
<dbReference type="GO" id="GO:0009897">
    <property type="term" value="C:external side of plasma membrane"/>
    <property type="evidence" value="ECO:0007669"/>
    <property type="project" value="TreeGrafter"/>
</dbReference>
<keyword evidence="3" id="KW-1015">Disulfide bond</keyword>
<feature type="chain" id="PRO_5025688719" evidence="4">
    <location>
        <begin position="38"/>
        <end position="270"/>
    </location>
</feature>
<keyword evidence="2 4" id="KW-0732">Signal</keyword>
<accession>A0A6A4V0R3</accession>
<evidence type="ECO:0000256" key="2">
    <source>
        <dbReference type="ARBA" id="ARBA00022729"/>
    </source>
</evidence>
<feature type="domain" description="Folate receptor-like" evidence="5">
    <location>
        <begin position="50"/>
        <end position="221"/>
    </location>
</feature>
<gene>
    <name evidence="6" type="primary">Folr1_5</name>
    <name evidence="6" type="ORF">FJT64_011985</name>
</gene>
<dbReference type="Pfam" id="PF03024">
    <property type="entry name" value="Folate_rec"/>
    <property type="match status" value="1"/>
</dbReference>
<dbReference type="OrthoDB" id="567542at2759"/>
<protein>
    <submittedName>
        <fullName evidence="6">Folate receptor alpha</fullName>
    </submittedName>
</protein>
<keyword evidence="6" id="KW-0675">Receptor</keyword>
<reference evidence="6 7" key="1">
    <citation type="submission" date="2019-07" db="EMBL/GenBank/DDBJ databases">
        <title>Draft genome assembly of a fouling barnacle, Amphibalanus amphitrite (Darwin, 1854): The first reference genome for Thecostraca.</title>
        <authorList>
            <person name="Kim W."/>
        </authorList>
    </citation>
    <scope>NUCLEOTIDE SEQUENCE [LARGE SCALE GENOMIC DNA]</scope>
    <source>
        <strain evidence="6">SNU_AA5</strain>
        <tissue evidence="6">Soma without cirri and trophi</tissue>
    </source>
</reference>
<evidence type="ECO:0000256" key="1">
    <source>
        <dbReference type="ARBA" id="ARBA00007932"/>
    </source>
</evidence>
<dbReference type="AlphaFoldDB" id="A0A6A4V0R3"/>
<feature type="signal peptide" evidence="4">
    <location>
        <begin position="1"/>
        <end position="37"/>
    </location>
</feature>
<name>A0A6A4V0R3_AMPAM</name>
<sequence length="270" mass="30641">MTILKSTLNALCSLRYATMWFLLTAGMLLACVASARGQLTDNIDDMLNWCLDGKHHKSRPGPEDKLHRFCSPWRERACCTANISRALHTSSLHGFTYDHCPGRTMSAECRWYFQRDHCFYECSPNIGPWVTKVDMKIRNERFVDVPLCATHCTMWFEACKRDFTCTDNWTRNFRWKNGTNHCPAGAPCFTFEQVYQTADNFCEKVWDHSWKFTADTEPCMQLWFDPAQGNPNDAVARIGAERVVAAGAWSLPPPAAAWLVAAALAAAARP</sequence>
<comment type="caution">
    <text evidence="6">The sequence shown here is derived from an EMBL/GenBank/DDBJ whole genome shotgun (WGS) entry which is preliminary data.</text>
</comment>
<dbReference type="PANTHER" id="PTHR10517:SF14">
    <property type="entry name" value="FOLATE RECEPTOR 1-RELATED"/>
    <property type="match status" value="1"/>
</dbReference>
<dbReference type="InterPro" id="IPR004269">
    <property type="entry name" value="Folate_rcpt"/>
</dbReference>
<dbReference type="GO" id="GO:0038023">
    <property type="term" value="F:signaling receptor activity"/>
    <property type="evidence" value="ECO:0007669"/>
    <property type="project" value="TreeGrafter"/>
</dbReference>
<dbReference type="InterPro" id="IPR018143">
    <property type="entry name" value="Folate_rcpt-like"/>
</dbReference>